<keyword evidence="1" id="KW-1133">Transmembrane helix</keyword>
<sequence length="210" mass="23943">MNPQTQASVASTALLVFLTYVPLLLSLLPFYPEVFTTRPTQRFLLGLAPWWMAYVSAKWYVRLAEQSSPLYHPLGCLAQCCVWVFHWVVSLYHAYFATKYTLWTYLITVFCVGIVVVTEGMFHNLVTMNISDTAHLGVYEKMRKLYGRGRVVPNSSLPIADVDSRLGRFGQVMVLGRCGDWPIPRYAPGPQAEQIHDHVIIPEKLDLFSR</sequence>
<proteinExistence type="predicted"/>
<gene>
    <name evidence="2" type="ORF">L210DRAFT_850221</name>
</gene>
<feature type="transmembrane region" description="Helical" evidence="1">
    <location>
        <begin position="73"/>
        <end position="96"/>
    </location>
</feature>
<keyword evidence="1" id="KW-0472">Membrane</keyword>
<reference evidence="2" key="2">
    <citation type="journal article" date="2020" name="Nat. Commun.">
        <title>Large-scale genome sequencing of mycorrhizal fungi provides insights into the early evolution of symbiotic traits.</title>
        <authorList>
            <person name="Miyauchi S."/>
            <person name="Kiss E."/>
            <person name="Kuo A."/>
            <person name="Drula E."/>
            <person name="Kohler A."/>
            <person name="Sanchez-Garcia M."/>
            <person name="Morin E."/>
            <person name="Andreopoulos B."/>
            <person name="Barry K.W."/>
            <person name="Bonito G."/>
            <person name="Buee M."/>
            <person name="Carver A."/>
            <person name="Chen C."/>
            <person name="Cichocki N."/>
            <person name="Clum A."/>
            <person name="Culley D."/>
            <person name="Crous P.W."/>
            <person name="Fauchery L."/>
            <person name="Girlanda M."/>
            <person name="Hayes R.D."/>
            <person name="Keri Z."/>
            <person name="LaButti K."/>
            <person name="Lipzen A."/>
            <person name="Lombard V."/>
            <person name="Magnuson J."/>
            <person name="Maillard F."/>
            <person name="Murat C."/>
            <person name="Nolan M."/>
            <person name="Ohm R.A."/>
            <person name="Pangilinan J."/>
            <person name="Pereira M.F."/>
            <person name="Perotto S."/>
            <person name="Peter M."/>
            <person name="Pfister S."/>
            <person name="Riley R."/>
            <person name="Sitrit Y."/>
            <person name="Stielow J.B."/>
            <person name="Szollosi G."/>
            <person name="Zifcakova L."/>
            <person name="Stursova M."/>
            <person name="Spatafora J.W."/>
            <person name="Tedersoo L."/>
            <person name="Vaario L.M."/>
            <person name="Yamada A."/>
            <person name="Yan M."/>
            <person name="Wang P."/>
            <person name="Xu J."/>
            <person name="Bruns T."/>
            <person name="Baldrian P."/>
            <person name="Vilgalys R."/>
            <person name="Dunand C."/>
            <person name="Henrissat B."/>
            <person name="Grigoriev I.V."/>
            <person name="Hibbett D."/>
            <person name="Nagy L.G."/>
            <person name="Martin F.M."/>
        </authorList>
    </citation>
    <scope>NUCLEOTIDE SEQUENCE</scope>
    <source>
        <strain evidence="2">BED1</strain>
    </source>
</reference>
<organism evidence="2 3">
    <name type="scientific">Boletus edulis BED1</name>
    <dbReference type="NCBI Taxonomy" id="1328754"/>
    <lineage>
        <taxon>Eukaryota</taxon>
        <taxon>Fungi</taxon>
        <taxon>Dikarya</taxon>
        <taxon>Basidiomycota</taxon>
        <taxon>Agaricomycotina</taxon>
        <taxon>Agaricomycetes</taxon>
        <taxon>Agaricomycetidae</taxon>
        <taxon>Boletales</taxon>
        <taxon>Boletineae</taxon>
        <taxon>Boletaceae</taxon>
        <taxon>Boletoideae</taxon>
        <taxon>Boletus</taxon>
    </lineage>
</organism>
<evidence type="ECO:0000313" key="3">
    <source>
        <dbReference type="Proteomes" id="UP001194468"/>
    </source>
</evidence>
<feature type="transmembrane region" description="Helical" evidence="1">
    <location>
        <begin position="43"/>
        <end position="61"/>
    </location>
</feature>
<dbReference type="AlphaFoldDB" id="A0AAD4BSH6"/>
<evidence type="ECO:0000256" key="1">
    <source>
        <dbReference type="SAM" id="Phobius"/>
    </source>
</evidence>
<accession>A0AAD4BSH6</accession>
<dbReference type="Proteomes" id="UP001194468">
    <property type="component" value="Unassembled WGS sequence"/>
</dbReference>
<dbReference type="EMBL" id="WHUW01000017">
    <property type="protein sequence ID" value="KAF8438206.1"/>
    <property type="molecule type" value="Genomic_DNA"/>
</dbReference>
<feature type="transmembrane region" description="Helical" evidence="1">
    <location>
        <begin position="102"/>
        <end position="122"/>
    </location>
</feature>
<feature type="transmembrane region" description="Helical" evidence="1">
    <location>
        <begin position="12"/>
        <end position="31"/>
    </location>
</feature>
<name>A0AAD4BSH6_BOLED</name>
<comment type="caution">
    <text evidence="2">The sequence shown here is derived from an EMBL/GenBank/DDBJ whole genome shotgun (WGS) entry which is preliminary data.</text>
</comment>
<reference evidence="2" key="1">
    <citation type="submission" date="2019-10" db="EMBL/GenBank/DDBJ databases">
        <authorList>
            <consortium name="DOE Joint Genome Institute"/>
            <person name="Kuo A."/>
            <person name="Miyauchi S."/>
            <person name="Kiss E."/>
            <person name="Drula E."/>
            <person name="Kohler A."/>
            <person name="Sanchez-Garcia M."/>
            <person name="Andreopoulos B."/>
            <person name="Barry K.W."/>
            <person name="Bonito G."/>
            <person name="Buee M."/>
            <person name="Carver A."/>
            <person name="Chen C."/>
            <person name="Cichocki N."/>
            <person name="Clum A."/>
            <person name="Culley D."/>
            <person name="Crous P.W."/>
            <person name="Fauchery L."/>
            <person name="Girlanda M."/>
            <person name="Hayes R."/>
            <person name="Keri Z."/>
            <person name="LaButti K."/>
            <person name="Lipzen A."/>
            <person name="Lombard V."/>
            <person name="Magnuson J."/>
            <person name="Maillard F."/>
            <person name="Morin E."/>
            <person name="Murat C."/>
            <person name="Nolan M."/>
            <person name="Ohm R."/>
            <person name="Pangilinan J."/>
            <person name="Pereira M."/>
            <person name="Perotto S."/>
            <person name="Peter M."/>
            <person name="Riley R."/>
            <person name="Sitrit Y."/>
            <person name="Stielow B."/>
            <person name="Szollosi G."/>
            <person name="Zifcakova L."/>
            <person name="Stursova M."/>
            <person name="Spatafora J.W."/>
            <person name="Tedersoo L."/>
            <person name="Vaario L.-M."/>
            <person name="Yamada A."/>
            <person name="Yan M."/>
            <person name="Wang P."/>
            <person name="Xu J."/>
            <person name="Bruns T."/>
            <person name="Baldrian P."/>
            <person name="Vilgalys R."/>
            <person name="Henrissat B."/>
            <person name="Grigoriev I.V."/>
            <person name="Hibbett D."/>
            <person name="Nagy L.G."/>
            <person name="Martin F.M."/>
        </authorList>
    </citation>
    <scope>NUCLEOTIDE SEQUENCE</scope>
    <source>
        <strain evidence="2">BED1</strain>
    </source>
</reference>
<evidence type="ECO:0000313" key="2">
    <source>
        <dbReference type="EMBL" id="KAF8438206.1"/>
    </source>
</evidence>
<protein>
    <submittedName>
        <fullName evidence="2">Uncharacterized protein</fullName>
    </submittedName>
</protein>
<keyword evidence="3" id="KW-1185">Reference proteome</keyword>
<keyword evidence="1" id="KW-0812">Transmembrane</keyword>